<reference evidence="3 4" key="1">
    <citation type="submission" date="2016-08" db="EMBL/GenBank/DDBJ databases">
        <title>Evolution of the type three secretion system and type three effector repertoires in Xanthomonas.</title>
        <authorList>
            <person name="Merda D."/>
            <person name="Briand M."/>
            <person name="Bosis E."/>
            <person name="Rousseau C."/>
            <person name="Portier P."/>
            <person name="Jacques M.-A."/>
            <person name="Fischer-Le Saux M."/>
        </authorList>
    </citation>
    <scope>NUCLEOTIDE SEQUENCE [LARGE SCALE GENOMIC DNA]</scope>
    <source>
        <strain evidence="3 4">CFBP 3122</strain>
    </source>
</reference>
<dbReference type="GO" id="GO:0009088">
    <property type="term" value="P:threonine biosynthetic process"/>
    <property type="evidence" value="ECO:0007669"/>
    <property type="project" value="TreeGrafter"/>
</dbReference>
<evidence type="ECO:0000313" key="3">
    <source>
        <dbReference type="EMBL" id="PPT75755.1"/>
    </source>
</evidence>
<dbReference type="InterPro" id="IPR050249">
    <property type="entry name" value="Pseudomonas-type_ThrB"/>
</dbReference>
<organism evidence="3 4">
    <name type="scientific">Xanthomonas arboricola pv. populi</name>
    <dbReference type="NCBI Taxonomy" id="487823"/>
    <lineage>
        <taxon>Bacteria</taxon>
        <taxon>Pseudomonadati</taxon>
        <taxon>Pseudomonadota</taxon>
        <taxon>Gammaproteobacteria</taxon>
        <taxon>Lysobacterales</taxon>
        <taxon>Lysobacteraceae</taxon>
        <taxon>Xanthomonas</taxon>
    </lineage>
</organism>
<dbReference type="InterPro" id="IPR002575">
    <property type="entry name" value="Aminoglycoside_PTrfase"/>
</dbReference>
<dbReference type="EMBL" id="MIGV01000013">
    <property type="protein sequence ID" value="PPT75755.1"/>
    <property type="molecule type" value="Genomic_DNA"/>
</dbReference>
<proteinExistence type="inferred from homology"/>
<dbReference type="AlphaFoldDB" id="A0A2S6Z465"/>
<comment type="similarity">
    <text evidence="1">Belongs to the pseudomonas-type ThrB family.</text>
</comment>
<evidence type="ECO:0000259" key="2">
    <source>
        <dbReference type="Pfam" id="PF01636"/>
    </source>
</evidence>
<dbReference type="Pfam" id="PF01636">
    <property type="entry name" value="APH"/>
    <property type="match status" value="1"/>
</dbReference>
<evidence type="ECO:0000313" key="4">
    <source>
        <dbReference type="Proteomes" id="UP000238270"/>
    </source>
</evidence>
<dbReference type="SUPFAM" id="SSF56112">
    <property type="entry name" value="Protein kinase-like (PK-like)"/>
    <property type="match status" value="1"/>
</dbReference>
<name>A0A2S6Z465_9XANT</name>
<dbReference type="InterPro" id="IPR011009">
    <property type="entry name" value="Kinase-like_dom_sf"/>
</dbReference>
<keyword evidence="3" id="KW-0808">Transferase</keyword>
<sequence>MSTSHQVHGMSLELTLPDWPVLTADEIHRVLQRFSVSAPGGGALIRWHSARPFSAAACVDTASGKVIVKRHHRSVRSVAAVREEHVFMAHLRWAGAPVVEVLHDAAGRTALADADWVYEVQRAGLGQDLYRDALSWTPFVSTPHALAAGAALARLHLAAQGFDAPPRRSSVLVANLALFAQADPIRAVEQALLSRPGLAADFQDRPWRRDLTDHLLPWHARAWPVLSAPDALPPLWTHGDWHASNLLWRTHDDGDVEVSAVFDFGLCDRSFAMFDLATAIERNLIPWLNLDAGQRAQPQLEQLDALLDGYARHCALDAAQLRQLAALLPVVHADFALSEIDYFAGITRSADNADIAYHRYLLGHADWFASADGQRLLDHLHARARRLP</sequence>
<dbReference type="Proteomes" id="UP000238270">
    <property type="component" value="Unassembled WGS sequence"/>
</dbReference>
<accession>A0A2S6Z465</accession>
<dbReference type="RefSeq" id="WP_104598295.1">
    <property type="nucleotide sequence ID" value="NZ_MIGV01000013.1"/>
</dbReference>
<dbReference type="GO" id="GO:0004413">
    <property type="term" value="F:homoserine kinase activity"/>
    <property type="evidence" value="ECO:0007669"/>
    <property type="project" value="TreeGrafter"/>
</dbReference>
<gene>
    <name evidence="3" type="ORF">XaplCFBP3122_12275</name>
</gene>
<evidence type="ECO:0000256" key="1">
    <source>
        <dbReference type="ARBA" id="ARBA00038240"/>
    </source>
</evidence>
<dbReference type="PANTHER" id="PTHR21064:SF6">
    <property type="entry name" value="AMINOGLYCOSIDE PHOSPHOTRANSFERASE DOMAIN-CONTAINING PROTEIN"/>
    <property type="match status" value="1"/>
</dbReference>
<protein>
    <submittedName>
        <fullName evidence="3">Aminoglycoside phosphotransferase</fullName>
    </submittedName>
</protein>
<feature type="domain" description="Aminoglycoside phosphotransferase" evidence="2">
    <location>
        <begin position="60"/>
        <end position="313"/>
    </location>
</feature>
<comment type="caution">
    <text evidence="3">The sequence shown here is derived from an EMBL/GenBank/DDBJ whole genome shotgun (WGS) entry which is preliminary data.</text>
</comment>
<dbReference type="Gene3D" id="3.90.1200.10">
    <property type="match status" value="1"/>
</dbReference>
<dbReference type="PANTHER" id="PTHR21064">
    <property type="entry name" value="AMINOGLYCOSIDE PHOSPHOTRANSFERASE DOMAIN-CONTAINING PROTEIN-RELATED"/>
    <property type="match status" value="1"/>
</dbReference>